<dbReference type="SUPFAM" id="SSF51984">
    <property type="entry name" value="MurCD N-terminal domain"/>
    <property type="match status" value="1"/>
</dbReference>
<keyword evidence="7 8" id="KW-0131">Cell cycle</keyword>
<dbReference type="Gene3D" id="3.40.50.720">
    <property type="entry name" value="NAD(P)-binding Rossmann-like Domain"/>
    <property type="match status" value="1"/>
</dbReference>
<gene>
    <name evidence="7 11" type="primary">murD</name>
    <name evidence="11" type="ORF">NS359_12795</name>
</gene>
<evidence type="ECO:0000259" key="9">
    <source>
        <dbReference type="Pfam" id="PF02875"/>
    </source>
</evidence>
<keyword evidence="5 7" id="KW-0547">Nucleotide-binding</keyword>
<comment type="caution">
    <text evidence="11">The sequence shown here is derived from an EMBL/GenBank/DDBJ whole genome shotgun (WGS) entry which is preliminary data.</text>
</comment>
<evidence type="ECO:0000256" key="7">
    <source>
        <dbReference type="HAMAP-Rule" id="MF_00639"/>
    </source>
</evidence>
<evidence type="ECO:0000256" key="8">
    <source>
        <dbReference type="RuleBase" id="RU003664"/>
    </source>
</evidence>
<evidence type="ECO:0000313" key="11">
    <source>
        <dbReference type="EMBL" id="KTR50905.1"/>
    </source>
</evidence>
<keyword evidence="7 8" id="KW-0961">Cell wall biogenesis/degradation</keyword>
<dbReference type="GO" id="GO:0005737">
    <property type="term" value="C:cytoplasm"/>
    <property type="evidence" value="ECO:0007669"/>
    <property type="project" value="UniProtKB-SubCell"/>
</dbReference>
<comment type="pathway">
    <text evidence="2 7 8">Cell wall biogenesis; peptidoglycan biosynthesis.</text>
</comment>
<dbReference type="PANTHER" id="PTHR43692">
    <property type="entry name" value="UDP-N-ACETYLMURAMOYLALANINE--D-GLUTAMATE LIGASE"/>
    <property type="match status" value="1"/>
</dbReference>
<dbReference type="GO" id="GO:0071555">
    <property type="term" value="P:cell wall organization"/>
    <property type="evidence" value="ECO:0007669"/>
    <property type="project" value="UniProtKB-KW"/>
</dbReference>
<dbReference type="SUPFAM" id="SSF53244">
    <property type="entry name" value="MurD-like peptide ligases, peptide-binding domain"/>
    <property type="match status" value="1"/>
</dbReference>
<feature type="domain" description="Mur ligase C-terminal" evidence="9">
    <location>
        <begin position="362"/>
        <end position="481"/>
    </location>
</feature>
<dbReference type="Proteomes" id="UP000072763">
    <property type="component" value="Unassembled WGS sequence"/>
</dbReference>
<reference evidence="11 12" key="1">
    <citation type="journal article" date="2016" name="Front. Microbiol.">
        <title>Genomic Resource of Rice Seed Associated Bacteria.</title>
        <authorList>
            <person name="Midha S."/>
            <person name="Bansal K."/>
            <person name="Sharma S."/>
            <person name="Kumar N."/>
            <person name="Patil P.P."/>
            <person name="Chaudhry V."/>
            <person name="Patil P.B."/>
        </authorList>
    </citation>
    <scope>NUCLEOTIDE SEQUENCE [LARGE SCALE GENOMIC DNA]</scope>
    <source>
        <strain evidence="11 12">NS359</strain>
    </source>
</reference>
<dbReference type="Pfam" id="PF08245">
    <property type="entry name" value="Mur_ligase_M"/>
    <property type="match status" value="1"/>
</dbReference>
<feature type="binding site" evidence="7">
    <location>
        <begin position="149"/>
        <end position="155"/>
    </location>
    <ligand>
        <name>ATP</name>
        <dbReference type="ChEBI" id="CHEBI:30616"/>
    </ligand>
</feature>
<dbReference type="NCBIfam" id="TIGR01087">
    <property type="entry name" value="murD"/>
    <property type="match status" value="1"/>
</dbReference>
<evidence type="ECO:0000256" key="3">
    <source>
        <dbReference type="ARBA" id="ARBA00022490"/>
    </source>
</evidence>
<dbReference type="HAMAP" id="MF_00639">
    <property type="entry name" value="MurD"/>
    <property type="match status" value="1"/>
</dbReference>
<keyword evidence="7 8" id="KW-0133">Cell shape</keyword>
<dbReference type="EC" id="6.3.2.9" evidence="7 8"/>
<dbReference type="GO" id="GO:0008764">
    <property type="term" value="F:UDP-N-acetylmuramoylalanine-D-glutamate ligase activity"/>
    <property type="evidence" value="ECO:0007669"/>
    <property type="project" value="UniProtKB-UniRule"/>
</dbReference>
<proteinExistence type="inferred from homology"/>
<dbReference type="UniPathway" id="UPA00219"/>
<organism evidence="11 12">
    <name type="scientific">Curtobacterium oceanosedimentum</name>
    <dbReference type="NCBI Taxonomy" id="465820"/>
    <lineage>
        <taxon>Bacteria</taxon>
        <taxon>Bacillati</taxon>
        <taxon>Actinomycetota</taxon>
        <taxon>Actinomycetes</taxon>
        <taxon>Micrococcales</taxon>
        <taxon>Microbacteriaceae</taxon>
        <taxon>Curtobacterium</taxon>
    </lineage>
</organism>
<comment type="catalytic activity">
    <reaction evidence="7 8">
        <text>UDP-N-acetyl-alpha-D-muramoyl-L-alanine + D-glutamate + ATP = UDP-N-acetyl-alpha-D-muramoyl-L-alanyl-D-glutamate + ADP + phosphate + H(+)</text>
        <dbReference type="Rhea" id="RHEA:16429"/>
        <dbReference type="ChEBI" id="CHEBI:15378"/>
        <dbReference type="ChEBI" id="CHEBI:29986"/>
        <dbReference type="ChEBI" id="CHEBI:30616"/>
        <dbReference type="ChEBI" id="CHEBI:43474"/>
        <dbReference type="ChEBI" id="CHEBI:83898"/>
        <dbReference type="ChEBI" id="CHEBI:83900"/>
        <dbReference type="ChEBI" id="CHEBI:456216"/>
        <dbReference type="EC" id="6.3.2.9"/>
    </reaction>
</comment>
<dbReference type="InterPro" id="IPR005762">
    <property type="entry name" value="MurD"/>
</dbReference>
<dbReference type="AlphaFoldDB" id="A0A147DNC5"/>
<evidence type="ECO:0000313" key="12">
    <source>
        <dbReference type="Proteomes" id="UP000072763"/>
    </source>
</evidence>
<name>A0A147DNC5_9MICO</name>
<accession>A0A147DNC5</accession>
<dbReference type="OrthoDB" id="9809796at2"/>
<keyword evidence="7 8" id="KW-0573">Peptidoglycan synthesis</keyword>
<dbReference type="Gene3D" id="3.90.190.20">
    <property type="entry name" value="Mur ligase, C-terminal domain"/>
    <property type="match status" value="1"/>
</dbReference>
<evidence type="ECO:0000256" key="4">
    <source>
        <dbReference type="ARBA" id="ARBA00022598"/>
    </source>
</evidence>
<evidence type="ECO:0000259" key="10">
    <source>
        <dbReference type="Pfam" id="PF08245"/>
    </source>
</evidence>
<dbReference type="PATRIC" id="fig|465820.4.peg.2816"/>
<dbReference type="InterPro" id="IPR004101">
    <property type="entry name" value="Mur_ligase_C"/>
</dbReference>
<evidence type="ECO:0000256" key="2">
    <source>
        <dbReference type="ARBA" id="ARBA00004752"/>
    </source>
</evidence>
<dbReference type="EMBL" id="LDRC01000069">
    <property type="protein sequence ID" value="KTR50905.1"/>
    <property type="molecule type" value="Genomic_DNA"/>
</dbReference>
<comment type="subcellular location">
    <subcellularLocation>
        <location evidence="1 7 8">Cytoplasm</location>
    </subcellularLocation>
</comment>
<dbReference type="STRING" id="465820.NS263_13265"/>
<comment type="function">
    <text evidence="7 8">Cell wall formation. Catalyzes the addition of glutamate to the nucleotide precursor UDP-N-acetylmuramoyl-L-alanine (UMA).</text>
</comment>
<dbReference type="GO" id="GO:0005524">
    <property type="term" value="F:ATP binding"/>
    <property type="evidence" value="ECO:0007669"/>
    <property type="project" value="UniProtKB-UniRule"/>
</dbReference>
<protein>
    <recommendedName>
        <fullName evidence="7 8">UDP-N-acetylmuramoylalanine--D-glutamate ligase</fullName>
        <ecNumber evidence="7 8">6.3.2.9</ecNumber>
    </recommendedName>
    <alternativeName>
        <fullName evidence="7">D-glutamic acid-adding enzyme</fullName>
    </alternativeName>
    <alternativeName>
        <fullName evidence="7">UDP-N-acetylmuramoyl-L-alanyl-D-glutamate synthetase</fullName>
    </alternativeName>
</protein>
<keyword evidence="6 7" id="KW-0067">ATP-binding</keyword>
<comment type="similarity">
    <text evidence="7">Belongs to the MurCDEF family.</text>
</comment>
<dbReference type="InterPro" id="IPR036565">
    <property type="entry name" value="Mur-like_cat_sf"/>
</dbReference>
<keyword evidence="7 8" id="KW-0132">Cell division</keyword>
<sequence length="520" mass="54648">MSDSSTWSGSPVSADARLEGLDSWYAEGWKGLRVAVLGLGSTGFSVADTLVELGSDVVVYAPDGPADTVELLDVIGARFERTPLDTVPAALEQQAPDVVVVSPGLPPHNASVRWSVEHSTVWGDIELAWRVRDKVVRGPIAAPWVTITGTNGKTTTTQLTTAMFAAAGLRAVACGNIGVPVLDVVRDPEGFDVLVVELSSHQLHYMPTTGDGAVVPLASACLNIADDHLEWHGSAEAYRAAKAKVYERTVMACVYNTADEATRRMVEGADVVEGCRAVGFTPGVPAPGDVGIVDDVLCDRAFTEDRRNSALELATLADLEQAGLASPHMTLNVLAAAALARAASVEPAHIRTAVQGFRADHHRTEHVATADGIAWVDDSKATNPHAATASLASFETVVWVVGGQFKGVDIDGLVERFGPGARAVVVIGTDRTPVLEAFARHAPAVPVLQVEATDTDQVMPEAVRHAASVARPGDTVLLAPAAASFDQFDSYADRGRRFAAAVHEHLGGTADGDHGSPERP</sequence>
<dbReference type="GO" id="GO:0009252">
    <property type="term" value="P:peptidoglycan biosynthetic process"/>
    <property type="evidence" value="ECO:0007669"/>
    <property type="project" value="UniProtKB-UniRule"/>
</dbReference>
<dbReference type="Pfam" id="PF02875">
    <property type="entry name" value="Mur_ligase_C"/>
    <property type="match status" value="1"/>
</dbReference>
<evidence type="ECO:0000256" key="1">
    <source>
        <dbReference type="ARBA" id="ARBA00004496"/>
    </source>
</evidence>
<keyword evidence="4 7" id="KW-0436">Ligase</keyword>
<dbReference type="Gene3D" id="3.40.1190.10">
    <property type="entry name" value="Mur-like, catalytic domain"/>
    <property type="match status" value="1"/>
</dbReference>
<dbReference type="SUPFAM" id="SSF53623">
    <property type="entry name" value="MurD-like peptide ligases, catalytic domain"/>
    <property type="match status" value="1"/>
</dbReference>
<dbReference type="InterPro" id="IPR013221">
    <property type="entry name" value="Mur_ligase_cen"/>
</dbReference>
<feature type="domain" description="Mur ligase central" evidence="10">
    <location>
        <begin position="147"/>
        <end position="338"/>
    </location>
</feature>
<evidence type="ECO:0000256" key="5">
    <source>
        <dbReference type="ARBA" id="ARBA00022741"/>
    </source>
</evidence>
<keyword evidence="3 7" id="KW-0963">Cytoplasm</keyword>
<dbReference type="GO" id="GO:0051301">
    <property type="term" value="P:cell division"/>
    <property type="evidence" value="ECO:0007669"/>
    <property type="project" value="UniProtKB-KW"/>
</dbReference>
<evidence type="ECO:0000256" key="6">
    <source>
        <dbReference type="ARBA" id="ARBA00022840"/>
    </source>
</evidence>
<dbReference type="InterPro" id="IPR036615">
    <property type="entry name" value="Mur_ligase_C_dom_sf"/>
</dbReference>
<dbReference type="PANTHER" id="PTHR43692:SF1">
    <property type="entry name" value="UDP-N-ACETYLMURAMOYLALANINE--D-GLUTAMATE LIGASE"/>
    <property type="match status" value="1"/>
</dbReference>
<dbReference type="GO" id="GO:0008360">
    <property type="term" value="P:regulation of cell shape"/>
    <property type="evidence" value="ECO:0007669"/>
    <property type="project" value="UniProtKB-KW"/>
</dbReference>